<comment type="caution">
    <text evidence="3">The sequence shown here is derived from an EMBL/GenBank/DDBJ whole genome shotgun (WGS) entry which is preliminary data.</text>
</comment>
<gene>
    <name evidence="3" type="ORF">MO867_13640</name>
</gene>
<reference evidence="3" key="1">
    <citation type="journal article" date="2022" name="Arch. Microbiol.">
        <title>Microbulbifer okhotskensis sp. nov., isolated from a deep bottom sediment of the Okhotsk Sea.</title>
        <authorList>
            <person name="Romanenko L."/>
            <person name="Kurilenko V."/>
            <person name="Otstavnykh N."/>
            <person name="Velansky P."/>
            <person name="Isaeva M."/>
            <person name="Mikhailov V."/>
        </authorList>
    </citation>
    <scope>NUCLEOTIDE SEQUENCE</scope>
    <source>
        <strain evidence="3">OS29</strain>
    </source>
</reference>
<evidence type="ECO:0000259" key="2">
    <source>
        <dbReference type="Pfam" id="PF08327"/>
    </source>
</evidence>
<organism evidence="3 4">
    <name type="scientific">Microbulbifer okhotskensis</name>
    <dbReference type="NCBI Taxonomy" id="2926617"/>
    <lineage>
        <taxon>Bacteria</taxon>
        <taxon>Pseudomonadati</taxon>
        <taxon>Pseudomonadota</taxon>
        <taxon>Gammaproteobacteria</taxon>
        <taxon>Cellvibrionales</taxon>
        <taxon>Microbulbiferaceae</taxon>
        <taxon>Microbulbifer</taxon>
    </lineage>
</organism>
<sequence>MPDYTTSFLSPATPERAYRVVAEQMPHWWTPTSAPFLAVGDTAKTGFDGQSYWVFRAKALIPQKLIELECIESFMVSEQVDTPREWEGSTLRFEFVEQPGGIRLTFTHIGLRPEMKCWNMCKRGWDHYLPGSLQNYLKNGAGKPNSF</sequence>
<dbReference type="RefSeq" id="WP_252469557.1">
    <property type="nucleotide sequence ID" value="NZ_JALBWM010000060.1"/>
</dbReference>
<dbReference type="AlphaFoldDB" id="A0A9X2EQA4"/>
<dbReference type="InterPro" id="IPR013538">
    <property type="entry name" value="ASHA1/2-like_C"/>
</dbReference>
<evidence type="ECO:0000256" key="1">
    <source>
        <dbReference type="ARBA" id="ARBA00006817"/>
    </source>
</evidence>
<dbReference type="Proteomes" id="UP001139028">
    <property type="component" value="Unassembled WGS sequence"/>
</dbReference>
<evidence type="ECO:0000313" key="3">
    <source>
        <dbReference type="EMBL" id="MCO1335375.1"/>
    </source>
</evidence>
<dbReference type="SUPFAM" id="SSF55961">
    <property type="entry name" value="Bet v1-like"/>
    <property type="match status" value="1"/>
</dbReference>
<feature type="domain" description="Activator of Hsp90 ATPase homologue 1/2-like C-terminal" evidence="2">
    <location>
        <begin position="12"/>
        <end position="138"/>
    </location>
</feature>
<proteinExistence type="inferred from homology"/>
<dbReference type="Gene3D" id="3.30.530.20">
    <property type="match status" value="1"/>
</dbReference>
<dbReference type="CDD" id="cd07814">
    <property type="entry name" value="SRPBCC_CalC_Aha1-like"/>
    <property type="match status" value="1"/>
</dbReference>
<evidence type="ECO:0000313" key="4">
    <source>
        <dbReference type="Proteomes" id="UP001139028"/>
    </source>
</evidence>
<accession>A0A9X2EQA4</accession>
<protein>
    <submittedName>
        <fullName evidence="3">SRPBCC domain-containing protein</fullName>
    </submittedName>
</protein>
<dbReference type="EMBL" id="JALBWM010000060">
    <property type="protein sequence ID" value="MCO1335375.1"/>
    <property type="molecule type" value="Genomic_DNA"/>
</dbReference>
<dbReference type="Pfam" id="PF08327">
    <property type="entry name" value="AHSA1"/>
    <property type="match status" value="1"/>
</dbReference>
<dbReference type="InterPro" id="IPR023393">
    <property type="entry name" value="START-like_dom_sf"/>
</dbReference>
<comment type="similarity">
    <text evidence="1">Belongs to the AHA1 family.</text>
</comment>
<name>A0A9X2EQA4_9GAMM</name>
<keyword evidence="4" id="KW-1185">Reference proteome</keyword>